<evidence type="ECO:0000313" key="2">
    <source>
        <dbReference type="EMBL" id="CAB4800979.1"/>
    </source>
</evidence>
<proteinExistence type="predicted"/>
<name>A0A6J6XWW2_9ZZZZ</name>
<organism evidence="2">
    <name type="scientific">freshwater metagenome</name>
    <dbReference type="NCBI Taxonomy" id="449393"/>
    <lineage>
        <taxon>unclassified sequences</taxon>
        <taxon>metagenomes</taxon>
        <taxon>ecological metagenomes</taxon>
    </lineage>
</organism>
<feature type="compositionally biased region" description="Low complexity" evidence="1">
    <location>
        <begin position="133"/>
        <end position="143"/>
    </location>
</feature>
<protein>
    <submittedName>
        <fullName evidence="2">Unannotated protein</fullName>
    </submittedName>
</protein>
<gene>
    <name evidence="2" type="ORF">UFOPK3046_00558</name>
</gene>
<sequence length="174" mass="18813">MRNTGTETAATNQRTARGRRFVRGTGVVRDGVICYSTPQQGNRLTLGRAAHLLLSAARRGSLDYAIRAPRCTDTPNRVQFQRLSTPLSPAGEEGLVQYREPMAVFQNGCVSEGRCFSGSHASAKQPQQATAESSLPPHSSPHLRCVRDGHSQGAPQQRPPLAEIVPNTHATPPH</sequence>
<feature type="compositionally biased region" description="Polar residues" evidence="1">
    <location>
        <begin position="119"/>
        <end position="132"/>
    </location>
</feature>
<dbReference type="EMBL" id="CAFAAQ010000033">
    <property type="protein sequence ID" value="CAB4800979.1"/>
    <property type="molecule type" value="Genomic_DNA"/>
</dbReference>
<feature type="region of interest" description="Disordered" evidence="1">
    <location>
        <begin position="117"/>
        <end position="174"/>
    </location>
</feature>
<dbReference type="AlphaFoldDB" id="A0A6J6XWW2"/>
<reference evidence="2" key="1">
    <citation type="submission" date="2020-05" db="EMBL/GenBank/DDBJ databases">
        <authorList>
            <person name="Chiriac C."/>
            <person name="Salcher M."/>
            <person name="Ghai R."/>
            <person name="Kavagutti S V."/>
        </authorList>
    </citation>
    <scope>NUCLEOTIDE SEQUENCE</scope>
</reference>
<evidence type="ECO:0000256" key="1">
    <source>
        <dbReference type="SAM" id="MobiDB-lite"/>
    </source>
</evidence>
<accession>A0A6J6XWW2</accession>